<evidence type="ECO:0000259" key="5">
    <source>
        <dbReference type="PROSITE" id="PS50901"/>
    </source>
</evidence>
<protein>
    <submittedName>
        <fullName evidence="6">FtsK/SpoIIIE family protein</fullName>
    </submittedName>
</protein>
<dbReference type="Gene3D" id="3.30.980.40">
    <property type="match status" value="1"/>
</dbReference>
<feature type="domain" description="FtsK" evidence="5">
    <location>
        <begin position="1481"/>
        <end position="1673"/>
    </location>
</feature>
<dbReference type="InterPro" id="IPR027417">
    <property type="entry name" value="P-loop_NTPase"/>
</dbReference>
<feature type="region of interest" description="Disordered" evidence="4">
    <location>
        <begin position="470"/>
        <end position="497"/>
    </location>
</feature>
<evidence type="ECO:0000256" key="2">
    <source>
        <dbReference type="ARBA" id="ARBA00022840"/>
    </source>
</evidence>
<dbReference type="Pfam" id="PF01580">
    <property type="entry name" value="FtsK_SpoIIIE"/>
    <property type="match status" value="1"/>
</dbReference>
<dbReference type="GO" id="GO:0003677">
    <property type="term" value="F:DNA binding"/>
    <property type="evidence" value="ECO:0007669"/>
    <property type="project" value="InterPro"/>
</dbReference>
<evidence type="ECO:0000256" key="3">
    <source>
        <dbReference type="PROSITE-ProRule" id="PRU00289"/>
    </source>
</evidence>
<dbReference type="RefSeq" id="WP_223228317.1">
    <property type="nucleotide sequence ID" value="NZ_FRCB01000002.1"/>
</dbReference>
<evidence type="ECO:0000313" key="7">
    <source>
        <dbReference type="Proteomes" id="UP000322545"/>
    </source>
</evidence>
<keyword evidence="1 3" id="KW-0547">Nucleotide-binding</keyword>
<dbReference type="PANTHER" id="PTHR22683:SF41">
    <property type="entry name" value="DNA TRANSLOCASE FTSK"/>
    <property type="match status" value="1"/>
</dbReference>
<dbReference type="InterPro" id="IPR002543">
    <property type="entry name" value="FtsK_dom"/>
</dbReference>
<dbReference type="SUPFAM" id="SSF52540">
    <property type="entry name" value="P-loop containing nucleoside triphosphate hydrolases"/>
    <property type="match status" value="1"/>
</dbReference>
<keyword evidence="2 3" id="KW-0067">ATP-binding</keyword>
<accession>A0A1M7CUL5</accession>
<dbReference type="EMBL" id="FRCB01000002">
    <property type="protein sequence ID" value="SHL70783.1"/>
    <property type="molecule type" value="Genomic_DNA"/>
</dbReference>
<dbReference type="Proteomes" id="UP000322545">
    <property type="component" value="Unassembled WGS sequence"/>
</dbReference>
<evidence type="ECO:0000256" key="1">
    <source>
        <dbReference type="ARBA" id="ARBA00022741"/>
    </source>
</evidence>
<evidence type="ECO:0000313" key="6">
    <source>
        <dbReference type="EMBL" id="SHL70783.1"/>
    </source>
</evidence>
<feature type="compositionally biased region" description="Acidic residues" evidence="4">
    <location>
        <begin position="481"/>
        <end position="497"/>
    </location>
</feature>
<dbReference type="PROSITE" id="PS50901">
    <property type="entry name" value="FTSK"/>
    <property type="match status" value="1"/>
</dbReference>
<reference evidence="6 7" key="1">
    <citation type="submission" date="2016-11" db="EMBL/GenBank/DDBJ databases">
        <authorList>
            <person name="Varghese N."/>
            <person name="Submissions S."/>
        </authorList>
    </citation>
    <scope>NUCLEOTIDE SEQUENCE [LARGE SCALE GENOMIC DNA]</scope>
    <source>
        <strain evidence="6 7">DSM 28249</strain>
    </source>
</reference>
<keyword evidence="7" id="KW-1185">Reference proteome</keyword>
<name>A0A1M7CUL5_9RHOB</name>
<feature type="binding site" evidence="3">
    <location>
        <begin position="1500"/>
        <end position="1507"/>
    </location>
    <ligand>
        <name>ATP</name>
        <dbReference type="ChEBI" id="CHEBI:30616"/>
    </ligand>
</feature>
<proteinExistence type="predicted"/>
<dbReference type="Gene3D" id="3.40.50.300">
    <property type="entry name" value="P-loop containing nucleotide triphosphate hydrolases"/>
    <property type="match status" value="1"/>
</dbReference>
<evidence type="ECO:0000256" key="4">
    <source>
        <dbReference type="SAM" id="MobiDB-lite"/>
    </source>
</evidence>
<organism evidence="6 7">
    <name type="scientific">Roseovarius litoreus</name>
    <dbReference type="NCBI Taxonomy" id="1155722"/>
    <lineage>
        <taxon>Bacteria</taxon>
        <taxon>Pseudomonadati</taxon>
        <taxon>Pseudomonadota</taxon>
        <taxon>Alphaproteobacteria</taxon>
        <taxon>Rhodobacterales</taxon>
        <taxon>Roseobacteraceae</taxon>
        <taxon>Roseovarius</taxon>
    </lineage>
</organism>
<feature type="region of interest" description="Disordered" evidence="4">
    <location>
        <begin position="1316"/>
        <end position="1361"/>
    </location>
</feature>
<dbReference type="InterPro" id="IPR050206">
    <property type="entry name" value="FtsK/SpoIIIE/SftA"/>
</dbReference>
<sequence>MSGTENIIAGTAFEIVARSFASGDEADRNSFRLKNLTRNEALKFVRVWQARSAERSLKRVRLLVASDSHEDFPAEFRANPEHAITFYRNNNEHGLVYIETKVESDEQGLKNLFTLRDVNFLDGTFDEAGEFVVPEEMVRQALQFVGAPNPEVNELLRDRLVEVLRELNAAGMTIPVRKYAGFVLAAAQEVLSGPGVYAPEETNALVGRCLVQLDMFPDEEWRMNATRVARRLSLNRLRAELAASPSSDLDPEKTAQDCHRTKFVDELGEQYDPDTQAYWREECSQYCLDPTDTRRGRIPYRIFEQVFSKDVKGLPLGQRVAEEILDSAPSRKSEFDGLAVETGLNNRSVEDARKFLESEPAETSDLPLRDLLSKQTLRMVEKLASPAIDRIQNPLIKLSQVASDFRARTDLDDGEYRIELRAGPAIGAQHESTLGLFAFLYGSALAEICASLKDGLGSVSLEVDGRLTGQTPVPALRGDMDPDADSSDSSSTEEDEGTVWLPVPLEFVLVNLEDGEEVDSEVAVEWLPDDLSYLALFWISVCGEDRGEVTSELYAPANRSGEDWITEVAHRMLPFQNGRSKPIPDALLKTPIIHRLVEIRSGFRAEAEKEGLSSRLLNDVFDAWSVLLADARRAFVPDGEIPEGMIEFLNADCVQEFDGDRVLMLQSHPLKLRWIASYLAQSMKLALDAIEGSLRLNEQNENLYLDWIKGLSPHQQPSIHSSADGHILFADGERGWTENFQRAASSGGTASGDRIHSSLVSEIARQTTAYLHAHPYKSDGLRILIVTGGASALAADIVQEVRKGEFKNLAMTIELVAPKSCWDEAARQFELVDTDNRLAGAGALFPPVQLNLHDLERVREDAEAALGGLICDIAVVPQFLDDNISTDAKTEDESASLGRFDPLLDDPTYIASGAGASALWVSLRPKMPDTALSDWSTLAVRHERRTPVAADRPEATDFMDIRINFNNTARFFGALHKRSHWVITVERHITREQIERLETRPEVLSLRDGVGPGGLFTLIVSSNAGQQFVIDRLTRKLKRIASLIGRENLAEQRARELAQKIYEEARQISPRLTLDALGISRVTEEILGLSIARQVADRQMPISVEDGFIAWISLDEHPEWFASGSSIRADMIRLAVSLGDEGLSVDVLVLESKLRRSGYDAHGAEQVRKTLQMFDAVFPTDQDSDPMDGQLWRNAILSAIDTVSKKAVFIPREATTDSAPRRSRVPEEIRSLFRDGEFASVKISGLYSICEYSHPRELTAQAYDADPRVQIVQTGGSALLDRSDDTFVLVPANPVKPAEPEDNRPVELAEPDVEVEAAQDGVEPTPKLQAPPESETGETGNDDAPEVDPMPPSTPQHLPKSELDRRYQVILDTLGQYGVNVNRTDAGVDYVIEGPASILFRVRPGRGVAPGKIAAHHDALKLALELDASQDIRFDIDKGYVTIDVPKLDEDRYFVDAEDLWARWQRPETGLKVPLGEDRFGNVVEIDFTSSNSPHLLIGGTTGSGKSEALNTILAGITEHYAPDDVRLQLIDPKGTELEHLSESHHLDGEIGWDEEDAIEILARAVDEMQARYAMFKNSKVRALGDYNAKVSEEERIPRWVIVLDEYADLTSEPDAKKTIEAHLKRLAQKARAAGIHVIIATQKPDASVISTNLRSNLPAQLALRVKSATESRVIMDDAGAESLTGKGDAFFKESGVLTRVQCAKI</sequence>
<dbReference type="PANTHER" id="PTHR22683">
    <property type="entry name" value="SPORULATION PROTEIN RELATED"/>
    <property type="match status" value="1"/>
</dbReference>
<dbReference type="GO" id="GO:0005524">
    <property type="term" value="F:ATP binding"/>
    <property type="evidence" value="ECO:0007669"/>
    <property type="project" value="UniProtKB-UniRule"/>
</dbReference>
<gene>
    <name evidence="6" type="ORF">SAMN05443432_102303</name>
</gene>